<dbReference type="RefSeq" id="WP_210208134.1">
    <property type="nucleotide sequence ID" value="NZ_CP025017.1"/>
</dbReference>
<geneLocation type="plasmid" evidence="2">
    <name>prln5</name>
</geneLocation>
<protein>
    <submittedName>
        <fullName evidence="1">Uncharacterized protein</fullName>
    </submittedName>
</protein>
<sequence length="135" mass="15436">MNPRSERDVVMWSSSQVDRRQKCVSRTIHLNEAVKSTFGISLDRRRSGLAIPAEETDLDCRTAFFACHNRSEARLEKMDEADLVMRRLKLVKSELSSLQIWCKQAPISGARADNKCLLDKLRFWQVIALTGAKAR</sequence>
<reference evidence="1 2" key="1">
    <citation type="submission" date="2017-11" db="EMBL/GenBank/DDBJ databases">
        <title>Complete genome of Rhizobium leguminosarum Norway, an ineffective micro-symbiont.</title>
        <authorList>
            <person name="Hoffrichter A."/>
            <person name="Liang J."/>
            <person name="Brachmann A."/>
            <person name="Marin M."/>
        </authorList>
    </citation>
    <scope>NUCLEOTIDE SEQUENCE [LARGE SCALE GENOMIC DNA]</scope>
    <source>
        <strain evidence="1 2">Norway</strain>
        <plasmid evidence="2">Plasmid prln5</plasmid>
    </source>
</reference>
<evidence type="ECO:0000313" key="2">
    <source>
        <dbReference type="Proteomes" id="UP000238523"/>
    </source>
</evidence>
<accession>A0A2K9ZIT9</accession>
<organism evidence="1 2">
    <name type="scientific">Rhizobium leguminosarum</name>
    <dbReference type="NCBI Taxonomy" id="384"/>
    <lineage>
        <taxon>Bacteria</taxon>
        <taxon>Pseudomonadati</taxon>
        <taxon>Pseudomonadota</taxon>
        <taxon>Alphaproteobacteria</taxon>
        <taxon>Hyphomicrobiales</taxon>
        <taxon>Rhizobiaceae</taxon>
        <taxon>Rhizobium/Agrobacterium group</taxon>
        <taxon>Rhizobium</taxon>
    </lineage>
</organism>
<name>A0A2K9ZIT9_RHILE</name>
<keyword evidence="1" id="KW-0614">Plasmid</keyword>
<dbReference type="Proteomes" id="UP000238523">
    <property type="component" value="Plasmid pRLN5"/>
</dbReference>
<proteinExistence type="predicted"/>
<gene>
    <name evidence="1" type="ORF">CUJ84_pRLN5000107</name>
</gene>
<evidence type="ECO:0000313" key="1">
    <source>
        <dbReference type="EMBL" id="AUW48129.1"/>
    </source>
</evidence>
<dbReference type="EMBL" id="CP025017">
    <property type="protein sequence ID" value="AUW48129.1"/>
    <property type="molecule type" value="Genomic_DNA"/>
</dbReference>
<dbReference type="AlphaFoldDB" id="A0A2K9ZIT9"/>